<evidence type="ECO:0000313" key="5">
    <source>
        <dbReference type="Proteomes" id="UP000304947"/>
    </source>
</evidence>
<organism evidence="3 6">
    <name type="scientific">Aureobasidium pullulans</name>
    <name type="common">Black yeast</name>
    <name type="synonym">Pullularia pullulans</name>
    <dbReference type="NCBI Taxonomy" id="5580"/>
    <lineage>
        <taxon>Eukaryota</taxon>
        <taxon>Fungi</taxon>
        <taxon>Dikarya</taxon>
        <taxon>Ascomycota</taxon>
        <taxon>Pezizomycotina</taxon>
        <taxon>Dothideomycetes</taxon>
        <taxon>Dothideomycetidae</taxon>
        <taxon>Dothideales</taxon>
        <taxon>Saccotheciaceae</taxon>
        <taxon>Aureobasidium</taxon>
    </lineage>
</organism>
<evidence type="ECO:0000313" key="2">
    <source>
        <dbReference type="EMBL" id="THZ85157.1"/>
    </source>
</evidence>
<accession>A0A4S8TWW0</accession>
<evidence type="ECO:0000313" key="7">
    <source>
        <dbReference type="Proteomes" id="UP000310039"/>
    </source>
</evidence>
<protein>
    <submittedName>
        <fullName evidence="3">Dienelactone hydrolase family protein-like protein</fullName>
    </submittedName>
</protein>
<dbReference type="InterPro" id="IPR029058">
    <property type="entry name" value="AB_hydrolase_fold"/>
</dbReference>
<comment type="caution">
    <text evidence="3">The sequence shown here is derived from an EMBL/GenBank/DDBJ whole genome shotgun (WGS) entry which is preliminary data.</text>
</comment>
<dbReference type="EMBL" id="QZBU01001205">
    <property type="protein sequence ID" value="TIA54026.1"/>
    <property type="molecule type" value="Genomic_DNA"/>
</dbReference>
<dbReference type="Proteomes" id="UP000308724">
    <property type="component" value="Unassembled WGS sequence"/>
</dbReference>
<dbReference type="PANTHER" id="PTHR17630:SF105">
    <property type="entry name" value="DIENELACTONE HYDROLASE FAMILY PROTEIN (AFU_ORTHOLOGUE AFUA_4G08790)"/>
    <property type="match status" value="1"/>
</dbReference>
<dbReference type="AlphaFoldDB" id="A0A4S8TWW0"/>
<evidence type="ECO:0000313" key="6">
    <source>
        <dbReference type="Proteomes" id="UP000308724"/>
    </source>
</evidence>
<dbReference type="Pfam" id="PF01738">
    <property type="entry name" value="DLH"/>
    <property type="match status" value="1"/>
</dbReference>
<dbReference type="Proteomes" id="UP000304947">
    <property type="component" value="Unassembled WGS sequence"/>
</dbReference>
<sequence length="297" mass="32487">MSTGVGMSSCCLTGKVQEGTPKGHIETIAGLQTYVAEPKDGSKWKTVIFLVDSKLPRIHSLRSRLTLIKVFGWEFKNTRLLADQYAAQGFTAYIPDVHEGDSLDIEFLQTVEPQKTERDSRSITEKAAATAKTGATLGPWLLKHRESVARPLIESFIKQVRLIPGTNKVGAIGFCWGGRYAILAGDKDFSGAEGMGVDAVYSCHPSLVAIPGDFEGLAVPASFALGDSDSLLGNKEVDQIKELMSKKKSEGIDTEVRVYEDQVHGFALRGDWNSEKDKKAMDESCKQGIDFFNKHLA</sequence>
<evidence type="ECO:0000313" key="4">
    <source>
        <dbReference type="EMBL" id="TIA54026.1"/>
    </source>
</evidence>
<dbReference type="SUPFAM" id="SSF53474">
    <property type="entry name" value="alpha/beta-Hydrolases"/>
    <property type="match status" value="1"/>
</dbReference>
<gene>
    <name evidence="3" type="ORF">D6C78_03269</name>
    <name evidence="4" type="ORF">D6C83_04299</name>
    <name evidence="2" type="ORF">D6C84_03503</name>
</gene>
<name>A0A4S8TWW0_AURPU</name>
<proteinExistence type="predicted"/>
<dbReference type="Proteomes" id="UP000310039">
    <property type="component" value="Unassembled WGS sequence"/>
</dbReference>
<dbReference type="GO" id="GO:0016787">
    <property type="term" value="F:hydrolase activity"/>
    <property type="evidence" value="ECO:0007669"/>
    <property type="project" value="UniProtKB-KW"/>
</dbReference>
<reference evidence="5 6" key="1">
    <citation type="submission" date="2018-10" db="EMBL/GenBank/DDBJ databases">
        <title>Fifty Aureobasidium pullulans genomes reveal a recombining polyextremotolerant generalist.</title>
        <authorList>
            <person name="Gostincar C."/>
            <person name="Turk M."/>
            <person name="Zajc J."/>
            <person name="Gunde-Cimerman N."/>
        </authorList>
    </citation>
    <scope>NUCLEOTIDE SEQUENCE [LARGE SCALE GENOMIC DNA]</scope>
    <source>
        <strain evidence="3 6">EXF-1645</strain>
        <strain evidence="4 5">EXF-3380</strain>
        <strain evidence="2 7">EXF-3403</strain>
    </source>
</reference>
<evidence type="ECO:0000313" key="3">
    <source>
        <dbReference type="EMBL" id="TIA39506.1"/>
    </source>
</evidence>
<dbReference type="PANTHER" id="PTHR17630">
    <property type="entry name" value="DIENELACTONE HYDROLASE"/>
    <property type="match status" value="1"/>
</dbReference>
<dbReference type="EMBL" id="QZBT01000036">
    <property type="protein sequence ID" value="THZ85157.1"/>
    <property type="molecule type" value="Genomic_DNA"/>
</dbReference>
<dbReference type="EMBL" id="QZBZ01000045">
    <property type="protein sequence ID" value="TIA39506.1"/>
    <property type="molecule type" value="Genomic_DNA"/>
</dbReference>
<evidence type="ECO:0000259" key="1">
    <source>
        <dbReference type="Pfam" id="PF01738"/>
    </source>
</evidence>
<dbReference type="InterPro" id="IPR002925">
    <property type="entry name" value="Dienelactn_hydro"/>
</dbReference>
<keyword evidence="3" id="KW-0378">Hydrolase</keyword>
<dbReference type="Gene3D" id="3.40.50.1820">
    <property type="entry name" value="alpha/beta hydrolase"/>
    <property type="match status" value="1"/>
</dbReference>
<feature type="domain" description="Dienelactone hydrolase" evidence="1">
    <location>
        <begin position="69"/>
        <end position="295"/>
    </location>
</feature>